<dbReference type="Gene3D" id="3.40.30.10">
    <property type="entry name" value="Glutaredoxin"/>
    <property type="match status" value="1"/>
</dbReference>
<organism evidence="2 3">
    <name type="scientific">Thiothrix lacustris</name>
    <dbReference type="NCBI Taxonomy" id="525917"/>
    <lineage>
        <taxon>Bacteria</taxon>
        <taxon>Pseudomonadati</taxon>
        <taxon>Pseudomonadota</taxon>
        <taxon>Gammaproteobacteria</taxon>
        <taxon>Thiotrichales</taxon>
        <taxon>Thiotrichaceae</taxon>
        <taxon>Thiothrix</taxon>
    </lineage>
</organism>
<feature type="transmembrane region" description="Helical" evidence="1">
    <location>
        <begin position="443"/>
        <end position="471"/>
    </location>
</feature>
<keyword evidence="1" id="KW-0812">Transmembrane</keyword>
<dbReference type="Pfam" id="PF09955">
    <property type="entry name" value="DUF2189"/>
    <property type="match status" value="1"/>
</dbReference>
<feature type="transmembrane region" description="Helical" evidence="1">
    <location>
        <begin position="294"/>
        <end position="317"/>
    </location>
</feature>
<evidence type="ECO:0000256" key="1">
    <source>
        <dbReference type="SAM" id="Phobius"/>
    </source>
</evidence>
<protein>
    <recommendedName>
        <fullName evidence="4">DUF2189 domain-containing protein</fullName>
    </recommendedName>
</protein>
<dbReference type="InterPro" id="IPR018692">
    <property type="entry name" value="DUF2189"/>
</dbReference>
<dbReference type="AlphaFoldDB" id="A0A1Y1QH61"/>
<name>A0A1Y1QH61_9GAMM</name>
<keyword evidence="1" id="KW-0472">Membrane</keyword>
<feature type="transmembrane region" description="Helical" evidence="1">
    <location>
        <begin position="338"/>
        <end position="369"/>
    </location>
</feature>
<gene>
    <name evidence="2" type="ORF">BWK73_34240</name>
</gene>
<proteinExistence type="predicted"/>
<comment type="caution">
    <text evidence="2">The sequence shown here is derived from an EMBL/GenBank/DDBJ whole genome shotgun (WGS) entry which is preliminary data.</text>
</comment>
<evidence type="ECO:0000313" key="3">
    <source>
        <dbReference type="Proteomes" id="UP000192491"/>
    </source>
</evidence>
<evidence type="ECO:0008006" key="4">
    <source>
        <dbReference type="Google" id="ProtNLM"/>
    </source>
</evidence>
<evidence type="ECO:0000313" key="2">
    <source>
        <dbReference type="EMBL" id="OQX05187.1"/>
    </source>
</evidence>
<keyword evidence="1" id="KW-1133">Transmembrane helix</keyword>
<reference evidence="2 3" key="1">
    <citation type="submission" date="2017-01" db="EMBL/GenBank/DDBJ databases">
        <title>Novel large sulfur bacteria in the metagenomes of groundwater-fed chemosynthetic microbial mats in the Lake Huron basin.</title>
        <authorList>
            <person name="Sharrar A.M."/>
            <person name="Flood B.E."/>
            <person name="Bailey J.V."/>
            <person name="Jones D.S."/>
            <person name="Biddanda B."/>
            <person name="Ruberg S.A."/>
            <person name="Marcus D.N."/>
            <person name="Dick G.J."/>
        </authorList>
    </citation>
    <scope>NUCLEOTIDE SEQUENCE [LARGE SCALE GENOMIC DNA]</scope>
    <source>
        <strain evidence="2">A8</strain>
    </source>
</reference>
<dbReference type="InterPro" id="IPR036249">
    <property type="entry name" value="Thioredoxin-like_sf"/>
</dbReference>
<feature type="transmembrane region" description="Helical" evidence="1">
    <location>
        <begin position="20"/>
        <end position="38"/>
    </location>
</feature>
<accession>A0A1Y1QH61</accession>
<dbReference type="EMBL" id="MTEJ01000301">
    <property type="protein sequence ID" value="OQX05187.1"/>
    <property type="molecule type" value="Genomic_DNA"/>
</dbReference>
<sequence length="486" mass="52898">MTSAIDTALPTQPKRSNRTLWILLAVCAFPYLGGWLYYQYMDKLPLPKTTNYGTLVSPVRAVGDLPLQGMDGVTFNTADLRGSWVLVTVADSACGALCQKNLYLLRQVRQAMGNERRRVERLLVLTDTSQLAALQLPLKEHAGIRVAIGATDSLQRLQTQLQNPNPVAQDGLYIIDPMGNVMMSYPPDFNGELIIKDLRPAQSVAGGVNKSQPAGFNKVERRSIMATISSIDHNVVMTEAPRLIVRKVDSDASMRWLNAGIKDFKASMGASITYGMIYVVLGLVLAWLSSANPIFVTSLATGFLILGPIVAVGFYCMSRTLEQGNTPHFSQGIDGLRFNGVSLASFAMVLGILMGVWAVISSVTVALFFSNVTITDNLLDTLIGHEQFVPFLFTWGLSGALIAVVAFSISVVSVPLITDKKVDVVTAILTSLKAVRMNPGVMFSWALILATLMFLGFIFFFVALAITLPIAGHASWHAYRDLIAEE</sequence>
<dbReference type="SUPFAM" id="SSF52833">
    <property type="entry name" value="Thioredoxin-like"/>
    <property type="match status" value="1"/>
</dbReference>
<feature type="transmembrane region" description="Helical" evidence="1">
    <location>
        <begin position="264"/>
        <end position="288"/>
    </location>
</feature>
<feature type="transmembrane region" description="Helical" evidence="1">
    <location>
        <begin position="389"/>
        <end position="412"/>
    </location>
</feature>
<dbReference type="Proteomes" id="UP000192491">
    <property type="component" value="Unassembled WGS sequence"/>
</dbReference>